<dbReference type="SUPFAM" id="SSF47473">
    <property type="entry name" value="EF-hand"/>
    <property type="match status" value="1"/>
</dbReference>
<dbReference type="STRING" id="2880.D7FRH9"/>
<dbReference type="EMBL" id="FN648393">
    <property type="protein sequence ID" value="CBJ30770.1"/>
    <property type="molecule type" value="Genomic_DNA"/>
</dbReference>
<evidence type="ECO:0000313" key="3">
    <source>
        <dbReference type="Proteomes" id="UP000002630"/>
    </source>
</evidence>
<accession>D7FRH9</accession>
<name>D7FRH9_ECTSI</name>
<feature type="domain" description="EF-hand" evidence="1">
    <location>
        <begin position="20"/>
        <end position="59"/>
    </location>
</feature>
<dbReference type="InParanoid" id="D7FRH9"/>
<evidence type="ECO:0000259" key="1">
    <source>
        <dbReference type="Pfam" id="PF13833"/>
    </source>
</evidence>
<dbReference type="Gene3D" id="1.10.238.10">
    <property type="entry name" value="EF-hand"/>
    <property type="match status" value="1"/>
</dbReference>
<protein>
    <recommendedName>
        <fullName evidence="1">EF-hand domain-containing protein</fullName>
    </recommendedName>
</protein>
<evidence type="ECO:0000313" key="2">
    <source>
        <dbReference type="EMBL" id="CBJ30770.1"/>
    </source>
</evidence>
<dbReference type="GO" id="GO:0005509">
    <property type="term" value="F:calcium ion binding"/>
    <property type="evidence" value="ECO:0007669"/>
    <property type="project" value="InterPro"/>
</dbReference>
<dbReference type="OrthoDB" id="26525at2759"/>
<proteinExistence type="predicted"/>
<dbReference type="AlphaFoldDB" id="D7FRH9"/>
<dbReference type="InterPro" id="IPR011992">
    <property type="entry name" value="EF-hand-dom_pair"/>
</dbReference>
<dbReference type="Pfam" id="PF13833">
    <property type="entry name" value="EF-hand_8"/>
    <property type="match status" value="1"/>
</dbReference>
<reference evidence="2 3" key="1">
    <citation type="journal article" date="2010" name="Nature">
        <title>The Ectocarpus genome and the independent evolution of multicellularity in brown algae.</title>
        <authorList>
            <person name="Cock J.M."/>
            <person name="Sterck L."/>
            <person name="Rouze P."/>
            <person name="Scornet D."/>
            <person name="Allen A.E."/>
            <person name="Amoutzias G."/>
            <person name="Anthouard V."/>
            <person name="Artiguenave F."/>
            <person name="Aury J.M."/>
            <person name="Badger J.H."/>
            <person name="Beszteri B."/>
            <person name="Billiau K."/>
            <person name="Bonnet E."/>
            <person name="Bothwell J.H."/>
            <person name="Bowler C."/>
            <person name="Boyen C."/>
            <person name="Brownlee C."/>
            <person name="Carrano C.J."/>
            <person name="Charrier B."/>
            <person name="Cho G.Y."/>
            <person name="Coelho S.M."/>
            <person name="Collen J."/>
            <person name="Corre E."/>
            <person name="Da Silva C."/>
            <person name="Delage L."/>
            <person name="Delaroque N."/>
            <person name="Dittami S.M."/>
            <person name="Doulbeau S."/>
            <person name="Elias M."/>
            <person name="Farnham G."/>
            <person name="Gachon C.M."/>
            <person name="Gschloessl B."/>
            <person name="Heesch S."/>
            <person name="Jabbari K."/>
            <person name="Jubin C."/>
            <person name="Kawai H."/>
            <person name="Kimura K."/>
            <person name="Kloareg B."/>
            <person name="Kupper F.C."/>
            <person name="Lang D."/>
            <person name="Le Bail A."/>
            <person name="Leblanc C."/>
            <person name="Lerouge P."/>
            <person name="Lohr M."/>
            <person name="Lopez P.J."/>
            <person name="Martens C."/>
            <person name="Maumus F."/>
            <person name="Michel G."/>
            <person name="Miranda-Saavedra D."/>
            <person name="Morales J."/>
            <person name="Moreau H."/>
            <person name="Motomura T."/>
            <person name="Nagasato C."/>
            <person name="Napoli C.A."/>
            <person name="Nelson D.R."/>
            <person name="Nyvall-Collen P."/>
            <person name="Peters A.F."/>
            <person name="Pommier C."/>
            <person name="Potin P."/>
            <person name="Poulain J."/>
            <person name="Quesneville H."/>
            <person name="Read B."/>
            <person name="Rensing S.A."/>
            <person name="Ritter A."/>
            <person name="Rousvoal S."/>
            <person name="Samanta M."/>
            <person name="Samson G."/>
            <person name="Schroeder D.C."/>
            <person name="Segurens B."/>
            <person name="Strittmatter M."/>
            <person name="Tonon T."/>
            <person name="Tregear J.W."/>
            <person name="Valentin K."/>
            <person name="von Dassow P."/>
            <person name="Yamagishi T."/>
            <person name="Van de Peer Y."/>
            <person name="Wincker P."/>
        </authorList>
    </citation>
    <scope>NUCLEOTIDE SEQUENCE [LARGE SCALE GENOMIC DNA]</scope>
    <source>
        <strain evidence="3">Ec32 / CCAP1310/4</strain>
    </source>
</reference>
<dbReference type="EMBL" id="FN649739">
    <property type="protein sequence ID" value="CBJ30770.1"/>
    <property type="molecule type" value="Genomic_DNA"/>
</dbReference>
<dbReference type="Proteomes" id="UP000002630">
    <property type="component" value="Linkage Group LG14"/>
</dbReference>
<gene>
    <name evidence="2" type="ORF">Esi_0215_0006</name>
</gene>
<dbReference type="eggNOG" id="ENOG502RAUZ">
    <property type="taxonomic scope" value="Eukaryota"/>
</dbReference>
<organism evidence="2 3">
    <name type="scientific">Ectocarpus siliculosus</name>
    <name type="common">Brown alga</name>
    <name type="synonym">Conferva siliculosa</name>
    <dbReference type="NCBI Taxonomy" id="2880"/>
    <lineage>
        <taxon>Eukaryota</taxon>
        <taxon>Sar</taxon>
        <taxon>Stramenopiles</taxon>
        <taxon>Ochrophyta</taxon>
        <taxon>PX clade</taxon>
        <taxon>Phaeophyceae</taxon>
        <taxon>Ectocarpales</taxon>
        <taxon>Ectocarpaceae</taxon>
        <taxon>Ectocarpus</taxon>
    </lineage>
</organism>
<dbReference type="InterPro" id="IPR002048">
    <property type="entry name" value="EF_hand_dom"/>
</dbReference>
<sequence length="168" mass="19453">MLQGVANSPEAYNKDIWEHMKFLGKKCTRKEVTDIVWEVDENLDGLVDWDEFKLMFFRNINDHTGLEPAKLYNMVQFMLYDVDNNVNVSVDETMNMLYARYGRTKMEAKLKELFGEGMRETGTQGGEIGFLEYLEAVERTQLNTFVQSSVGRAQLAKTGLYQTQQESH</sequence>
<keyword evidence="3" id="KW-1185">Reference proteome</keyword>